<dbReference type="AlphaFoldDB" id="A0A0N7LZF4"/>
<sequence>MEELSRYFEIERRAEALGLCVMGAVVASDLDPQPPHNHGAISQDCSGPLILLGTAPSFWPQLRNSPEFADGAADPIDRWSTRVLTALATDLGARARFPFGGPPYEPFIAWAHRSGRFFTSPSQMMVHDQHGMMISLRGALEFEDDFATPTPARTAPPCDSCESRACLSACPVGAMPEGGPYNVAACGTRLAQPAGAPCLSGGCLARRACPLSAGAQRDPGQNAHHMQAFFANLCPSTPTIKTPA</sequence>
<protein>
    <recommendedName>
        <fullName evidence="3">4Fe-4S ferredoxin-type domain-containing protein</fullName>
    </recommendedName>
</protein>
<dbReference type="EMBL" id="CYSD01000020">
    <property type="protein sequence ID" value="CUH77513.1"/>
    <property type="molecule type" value="Genomic_DNA"/>
</dbReference>
<accession>A0A0N7LZF4</accession>
<evidence type="ECO:0000313" key="2">
    <source>
        <dbReference type="Proteomes" id="UP000052022"/>
    </source>
</evidence>
<name>A0A0N7LZF4_9RHOB</name>
<dbReference type="OrthoDB" id="8279740at2"/>
<keyword evidence="2" id="KW-1185">Reference proteome</keyword>
<organism evidence="1 2">
    <name type="scientific">Tritonibacter multivorans</name>
    <dbReference type="NCBI Taxonomy" id="928856"/>
    <lineage>
        <taxon>Bacteria</taxon>
        <taxon>Pseudomonadati</taxon>
        <taxon>Pseudomonadota</taxon>
        <taxon>Alphaproteobacteria</taxon>
        <taxon>Rhodobacterales</taxon>
        <taxon>Paracoccaceae</taxon>
        <taxon>Tritonibacter</taxon>
    </lineage>
</organism>
<dbReference type="Proteomes" id="UP000052022">
    <property type="component" value="Unassembled WGS sequence"/>
</dbReference>
<evidence type="ECO:0008006" key="3">
    <source>
        <dbReference type="Google" id="ProtNLM"/>
    </source>
</evidence>
<proteinExistence type="predicted"/>
<reference evidence="1 2" key="1">
    <citation type="submission" date="2015-09" db="EMBL/GenBank/DDBJ databases">
        <authorList>
            <consortium name="Swine Surveillance"/>
        </authorList>
    </citation>
    <scope>NUCLEOTIDE SEQUENCE [LARGE SCALE GENOMIC DNA]</scope>
    <source>
        <strain evidence="1 2">CECT 7557</strain>
    </source>
</reference>
<evidence type="ECO:0000313" key="1">
    <source>
        <dbReference type="EMBL" id="CUH77513.1"/>
    </source>
</evidence>
<gene>
    <name evidence="1" type="ORF">TRM7557_01411</name>
</gene>
<dbReference type="RefSeq" id="WP_058289513.1">
    <property type="nucleotide sequence ID" value="NZ_CYSD01000020.1"/>
</dbReference>
<dbReference type="STRING" id="928856.SAMN04488049_11169"/>